<comment type="caution">
    <text evidence="3">The sequence shown here is derived from an EMBL/GenBank/DDBJ whole genome shotgun (WGS) entry which is preliminary data.</text>
</comment>
<dbReference type="GO" id="GO:0003700">
    <property type="term" value="F:DNA-binding transcription factor activity"/>
    <property type="evidence" value="ECO:0007669"/>
    <property type="project" value="TreeGrafter"/>
</dbReference>
<dbReference type="SUPFAM" id="SSF47413">
    <property type="entry name" value="lambda repressor-like DNA-binding domains"/>
    <property type="match status" value="1"/>
</dbReference>
<keyword evidence="1" id="KW-0238">DNA-binding</keyword>
<feature type="domain" description="HTH cro/C1-type" evidence="2">
    <location>
        <begin position="12"/>
        <end position="66"/>
    </location>
</feature>
<accession>A0A5S3QMV7</accession>
<evidence type="ECO:0000256" key="1">
    <source>
        <dbReference type="ARBA" id="ARBA00023125"/>
    </source>
</evidence>
<dbReference type="Proteomes" id="UP000306980">
    <property type="component" value="Unassembled WGS sequence"/>
</dbReference>
<protein>
    <submittedName>
        <fullName evidence="3">Helix-turn-helix transcriptional regulator</fullName>
    </submittedName>
</protein>
<proteinExistence type="predicted"/>
<evidence type="ECO:0000313" key="3">
    <source>
        <dbReference type="EMBL" id="TMN21816.1"/>
    </source>
</evidence>
<dbReference type="Pfam" id="PF01381">
    <property type="entry name" value="HTH_3"/>
    <property type="match status" value="1"/>
</dbReference>
<evidence type="ECO:0000259" key="2">
    <source>
        <dbReference type="PROSITE" id="PS50943"/>
    </source>
</evidence>
<name>A0A5S3QMV7_9BACI</name>
<dbReference type="SMART" id="SM00530">
    <property type="entry name" value="HTH_XRE"/>
    <property type="match status" value="1"/>
</dbReference>
<evidence type="ECO:0000313" key="4">
    <source>
        <dbReference type="Proteomes" id="UP000306980"/>
    </source>
</evidence>
<dbReference type="EMBL" id="VCIA01000001">
    <property type="protein sequence ID" value="TMN21816.1"/>
    <property type="molecule type" value="Genomic_DNA"/>
</dbReference>
<dbReference type="GO" id="GO:0005829">
    <property type="term" value="C:cytosol"/>
    <property type="evidence" value="ECO:0007669"/>
    <property type="project" value="TreeGrafter"/>
</dbReference>
<dbReference type="OrthoDB" id="9814553at2"/>
<dbReference type="PANTHER" id="PTHR46797:SF1">
    <property type="entry name" value="METHYLPHOSPHONATE SYNTHASE"/>
    <property type="match status" value="1"/>
</dbReference>
<organism evidence="3 4">
    <name type="scientific">Lentibacillus cibarius</name>
    <dbReference type="NCBI Taxonomy" id="2583219"/>
    <lineage>
        <taxon>Bacteria</taxon>
        <taxon>Bacillati</taxon>
        <taxon>Bacillota</taxon>
        <taxon>Bacilli</taxon>
        <taxon>Bacillales</taxon>
        <taxon>Bacillaceae</taxon>
        <taxon>Lentibacillus</taxon>
    </lineage>
</organism>
<dbReference type="PROSITE" id="PS50943">
    <property type="entry name" value="HTH_CROC1"/>
    <property type="match status" value="1"/>
</dbReference>
<dbReference type="PANTHER" id="PTHR46797">
    <property type="entry name" value="HTH-TYPE TRANSCRIPTIONAL REGULATOR"/>
    <property type="match status" value="1"/>
</dbReference>
<dbReference type="AlphaFoldDB" id="A0A5S3QMV7"/>
<reference evidence="3 4" key="1">
    <citation type="submission" date="2019-05" db="EMBL/GenBank/DDBJ databases">
        <title>Genomic analysis of Lentibacillus sp. NKC220-2.</title>
        <authorList>
            <person name="Oh Y.J."/>
        </authorList>
    </citation>
    <scope>NUCLEOTIDE SEQUENCE [LARGE SCALE GENOMIC DNA]</scope>
    <source>
        <strain evidence="3 4">NKC220-2</strain>
    </source>
</reference>
<dbReference type="Gene3D" id="1.10.260.40">
    <property type="entry name" value="lambda repressor-like DNA-binding domains"/>
    <property type="match status" value="1"/>
</dbReference>
<gene>
    <name evidence="3" type="ORF">FFL34_06600</name>
</gene>
<sequence>MREWSVFLGKHLQRYRLAKGLSQEELAYRAGLHAKYIGRIERGKHMPSFLTMHRLSQELAFPMDNIASIVESGINTSHNLTGAPAAAFQYFPPSTRSVPASGKSYSARLPEQQLPMDVSYYILEKQVERPGCARGRLGTGDVPSISACTIREMTGTSPVLTVLLPIQI</sequence>
<dbReference type="InterPro" id="IPR010982">
    <property type="entry name" value="Lambda_DNA-bd_dom_sf"/>
</dbReference>
<dbReference type="InterPro" id="IPR050807">
    <property type="entry name" value="TransReg_Diox_bact_type"/>
</dbReference>
<dbReference type="InterPro" id="IPR001387">
    <property type="entry name" value="Cro/C1-type_HTH"/>
</dbReference>
<dbReference type="GO" id="GO:0003677">
    <property type="term" value="F:DNA binding"/>
    <property type="evidence" value="ECO:0007669"/>
    <property type="project" value="UniProtKB-KW"/>
</dbReference>
<dbReference type="CDD" id="cd00093">
    <property type="entry name" value="HTH_XRE"/>
    <property type="match status" value="1"/>
</dbReference>